<dbReference type="AlphaFoldDB" id="A0A8B7U7T2"/>
<reference evidence="2" key="1">
    <citation type="submission" date="2025-08" db="UniProtKB">
        <authorList>
            <consortium name="RefSeq"/>
        </authorList>
    </citation>
    <scope>IDENTIFICATION</scope>
    <source>
        <tissue evidence="2">Leukocyte</tissue>
    </source>
</reference>
<dbReference type="InterPro" id="IPR016024">
    <property type="entry name" value="ARM-type_fold"/>
</dbReference>
<protein>
    <submittedName>
        <fullName evidence="2">WD repeat- and FYVE domain-containing protein 4-like</fullName>
    </submittedName>
</protein>
<evidence type="ECO:0000313" key="2">
    <source>
        <dbReference type="RefSeq" id="XP_020015439.1"/>
    </source>
</evidence>
<dbReference type="PANTHER" id="PTHR46108">
    <property type="entry name" value="BLUE CHEESE"/>
    <property type="match status" value="1"/>
</dbReference>
<name>A0A8B7U7T2_CASCN</name>
<dbReference type="OrthoDB" id="10018316at2759"/>
<dbReference type="PANTHER" id="PTHR46108:SF3">
    <property type="entry name" value="WD REPEAT- AND FYVE DOMAIN-CONTAINING PROTEIN 4"/>
    <property type="match status" value="1"/>
</dbReference>
<organism evidence="2">
    <name type="scientific">Castor canadensis</name>
    <name type="common">American beaver</name>
    <dbReference type="NCBI Taxonomy" id="51338"/>
    <lineage>
        <taxon>Eukaryota</taxon>
        <taxon>Metazoa</taxon>
        <taxon>Chordata</taxon>
        <taxon>Craniata</taxon>
        <taxon>Vertebrata</taxon>
        <taxon>Euteleostomi</taxon>
        <taxon>Mammalia</taxon>
        <taxon>Eutheria</taxon>
        <taxon>Euarchontoglires</taxon>
        <taxon>Glires</taxon>
        <taxon>Rodentia</taxon>
        <taxon>Castorimorpha</taxon>
        <taxon>Castoridae</taxon>
        <taxon>Castor</taxon>
    </lineage>
</organism>
<dbReference type="RefSeq" id="XP_020015439.1">
    <property type="nucleotide sequence ID" value="XM_020159850.1"/>
</dbReference>
<dbReference type="InterPro" id="IPR051944">
    <property type="entry name" value="BEACH_domain_protein"/>
</dbReference>
<gene>
    <name evidence="2" type="primary">LOC109683812</name>
</gene>
<evidence type="ECO:0000256" key="1">
    <source>
        <dbReference type="ARBA" id="ARBA00022574"/>
    </source>
</evidence>
<keyword evidence="1" id="KW-0853">WD repeat</keyword>
<dbReference type="KEGG" id="ccan:109683812"/>
<accession>A0A8B7U7T2</accession>
<sequence length="568" mass="63262">MGALDTPGLPGGRTSSHADPSDGILFVTRQAWEHSVGIICFPSLQRLAEDVSDQLAQEIQKALAGKPAEQARAAAGQLLQWKGDLDQDGYLLLKSVYVLTGTDLETLGRVAESGLPALLLQCLYLFFAFPLEKDELLESDVQGQRMFVQMLLNICSEPQSLEGLLSGSELQSLLIATTCLREHSCYFWKEPTFCVLRAISKAQSPSIIQYLQATDCVRLSVQSLSRLADALPAPEVSEAVVLVLSFVKDSYPISSALLLEFENGEGYPLLLKVLLKYDGLTQDEVDPHLEELIGLVVWLTTCGRSELKVFDSVTYPQLEGFKFHQEASGITVKNLQAFQVLQNVFHKVSDSVLCTQVLLAIRTMWAWNPRNFFLLEWTLQPISQFVEIVSLKPTPVQVHFFQLLETLVFKLHYVPHEILGKVQRLIKESPELSCTLVALQSILRITGSDPLFTDIFRDSGLLGLLLAQLRKQAKIMRKSGNKESSSGIQDSERELTCVMLRTVVTLLKGSVRNTGKDITSFAFSLLRKIFTISWLLLKGYIQGITNANAVGNIHLLFCNHLYISRCLD</sequence>
<dbReference type="GO" id="GO:0019882">
    <property type="term" value="P:antigen processing and presentation"/>
    <property type="evidence" value="ECO:0007669"/>
    <property type="project" value="TreeGrafter"/>
</dbReference>
<dbReference type="SUPFAM" id="SSF48371">
    <property type="entry name" value="ARM repeat"/>
    <property type="match status" value="1"/>
</dbReference>
<proteinExistence type="predicted"/>